<dbReference type="SUPFAM" id="SSF56112">
    <property type="entry name" value="Protein kinase-like (PK-like)"/>
    <property type="match status" value="1"/>
</dbReference>
<evidence type="ECO:0000259" key="5">
    <source>
        <dbReference type="Pfam" id="PF03109"/>
    </source>
</evidence>
<dbReference type="PANTHER" id="PTHR43851:SF3">
    <property type="entry name" value="COENZYME Q8"/>
    <property type="match status" value="1"/>
</dbReference>
<keyword evidence="2" id="KW-0808">Transferase</keyword>
<sequence length="438" mass="47823">MVELPRNALTRGVKMAALPVSYAGRSALGFGKRVGGRPAEAVAAELQQRTAEQMFKVLGELKGGAMKVGQALSIFEAALPEEFAAPYRATLTKLQDAAPPLPAESIHKILAAEIGDDWRDRFAEFSDVPAAAASIGQVHKATWHDGRVVAVKVQYPGADKALMADLNQLARMGKLFASWIPGIEIRPLIDELRDRVAEELDYLRESQSQRAYAAAFEGDDDFLIPHVLVASPHVIITEWVDGTPLSAIIAGGTQDERDRAGTLLERFLLCGPARAGLLHADPHPGNFRMTPDGRLCVLDFGAVAHLPDGLPLAMGTLLRLAQSGDAETVLEGLRSEGFVRPHIEIDAQQVLDYLDPFVEPARYDSFTFSRDWMRGQFTRLNNVRDPDFSVGLKLNLPPSYALIHRVWLGTIGVLCQLGATVPMRAELERWAPGFVEAP</sequence>
<dbReference type="AlphaFoldDB" id="A0A6J7E1X4"/>
<dbReference type="EMBL" id="CAFBLS010000114">
    <property type="protein sequence ID" value="CAB4877047.1"/>
    <property type="molecule type" value="Genomic_DNA"/>
</dbReference>
<protein>
    <submittedName>
        <fullName evidence="6">Unannotated protein</fullName>
    </submittedName>
</protein>
<keyword evidence="4" id="KW-0067">ATP-binding</keyword>
<evidence type="ECO:0000256" key="1">
    <source>
        <dbReference type="ARBA" id="ARBA00009670"/>
    </source>
</evidence>
<dbReference type="InterPro" id="IPR034646">
    <property type="entry name" value="ADCK3_dom"/>
</dbReference>
<dbReference type="GO" id="GO:0005524">
    <property type="term" value="F:ATP binding"/>
    <property type="evidence" value="ECO:0007669"/>
    <property type="project" value="UniProtKB-KW"/>
</dbReference>
<evidence type="ECO:0000313" key="6">
    <source>
        <dbReference type="EMBL" id="CAB4877047.1"/>
    </source>
</evidence>
<gene>
    <name evidence="6" type="ORF">UFOPK3402_01013</name>
</gene>
<dbReference type="InterPro" id="IPR051409">
    <property type="entry name" value="Atypical_kinase_ADCK"/>
</dbReference>
<dbReference type="CDD" id="cd13970">
    <property type="entry name" value="ABC1_ADCK3"/>
    <property type="match status" value="1"/>
</dbReference>
<feature type="domain" description="ABC1 atypical kinase-like" evidence="5">
    <location>
        <begin position="93"/>
        <end position="330"/>
    </location>
</feature>
<evidence type="ECO:0000256" key="2">
    <source>
        <dbReference type="ARBA" id="ARBA00022679"/>
    </source>
</evidence>
<name>A0A6J7E1X4_9ZZZZ</name>
<dbReference type="Pfam" id="PF03109">
    <property type="entry name" value="ABC1"/>
    <property type="match status" value="1"/>
</dbReference>
<evidence type="ECO:0000256" key="4">
    <source>
        <dbReference type="ARBA" id="ARBA00022840"/>
    </source>
</evidence>
<proteinExistence type="inferred from homology"/>
<dbReference type="GO" id="GO:0016740">
    <property type="term" value="F:transferase activity"/>
    <property type="evidence" value="ECO:0007669"/>
    <property type="project" value="UniProtKB-KW"/>
</dbReference>
<keyword evidence="3" id="KW-0547">Nucleotide-binding</keyword>
<accession>A0A6J7E1X4</accession>
<organism evidence="6">
    <name type="scientific">freshwater metagenome</name>
    <dbReference type="NCBI Taxonomy" id="449393"/>
    <lineage>
        <taxon>unclassified sequences</taxon>
        <taxon>metagenomes</taxon>
        <taxon>ecological metagenomes</taxon>
    </lineage>
</organism>
<reference evidence="6" key="1">
    <citation type="submission" date="2020-05" db="EMBL/GenBank/DDBJ databases">
        <authorList>
            <person name="Chiriac C."/>
            <person name="Salcher M."/>
            <person name="Ghai R."/>
            <person name="Kavagutti S V."/>
        </authorList>
    </citation>
    <scope>NUCLEOTIDE SEQUENCE</scope>
</reference>
<evidence type="ECO:0000256" key="3">
    <source>
        <dbReference type="ARBA" id="ARBA00022741"/>
    </source>
</evidence>
<dbReference type="PANTHER" id="PTHR43851">
    <property type="match status" value="1"/>
</dbReference>
<dbReference type="InterPro" id="IPR004147">
    <property type="entry name" value="ABC1_dom"/>
</dbReference>
<comment type="similarity">
    <text evidence="1">Belongs to the protein kinase superfamily. ADCK protein kinase family.</text>
</comment>
<dbReference type="InterPro" id="IPR011009">
    <property type="entry name" value="Kinase-like_dom_sf"/>
</dbReference>